<dbReference type="EMBL" id="AB677526">
    <property type="protein sequence ID" value="BAL42524.1"/>
    <property type="molecule type" value="Genomic_DNA"/>
</dbReference>
<dbReference type="RefSeq" id="WP_014677584.1">
    <property type="nucleotide sequence ID" value="NC_017767.1"/>
</dbReference>
<dbReference type="AlphaFoldDB" id="G9MB62"/>
<geneLocation type="plasmid" evidence="8">
    <name>pVV8</name>
</geneLocation>
<keyword evidence="8" id="KW-0614">Plasmid</keyword>
<keyword evidence="5" id="KW-0378">Hydrolase</keyword>
<name>G9MB62_THET8</name>
<proteinExistence type="inferred from homology"/>
<evidence type="ECO:0000256" key="6">
    <source>
        <dbReference type="ARBA" id="ARBA00022884"/>
    </source>
</evidence>
<evidence type="ECO:0000256" key="7">
    <source>
        <dbReference type="ARBA" id="ARBA00023016"/>
    </source>
</evidence>
<keyword evidence="4" id="KW-0255">Endonuclease</keyword>
<dbReference type="GO" id="GO:0004519">
    <property type="term" value="F:endonuclease activity"/>
    <property type="evidence" value="ECO:0007669"/>
    <property type="project" value="UniProtKB-KW"/>
</dbReference>
<evidence type="ECO:0000256" key="2">
    <source>
        <dbReference type="ARBA" id="ARBA00022649"/>
    </source>
</evidence>
<evidence type="ECO:0000256" key="5">
    <source>
        <dbReference type="ARBA" id="ARBA00022801"/>
    </source>
</evidence>
<dbReference type="GO" id="GO:0003729">
    <property type="term" value="F:mRNA binding"/>
    <property type="evidence" value="ECO:0007669"/>
    <property type="project" value="InterPro"/>
</dbReference>
<dbReference type="GO" id="GO:0016787">
    <property type="term" value="F:hydrolase activity"/>
    <property type="evidence" value="ECO:0007669"/>
    <property type="project" value="UniProtKB-KW"/>
</dbReference>
<protein>
    <submittedName>
        <fullName evidence="8">Ycfa family protein / HicA</fullName>
    </submittedName>
</protein>
<gene>
    <name evidence="8" type="primary">TTHV008</name>
</gene>
<reference evidence="8" key="1">
    <citation type="journal article" date="2012" name="Extremophiles">
        <title>The third plasmid pVV8 from Thermus thermophilus HB8: isolation, characterization, and sequence determination.</title>
        <authorList>
            <person name="Ohtani N."/>
            <person name="Tomita M."/>
            <person name="Itaya M."/>
        </authorList>
    </citation>
    <scope>NUCLEOTIDE SEQUENCE</scope>
    <source>
        <strain evidence="8">HB8</strain>
    </source>
</reference>
<dbReference type="Pfam" id="PF07927">
    <property type="entry name" value="HicA_toxin"/>
    <property type="match status" value="1"/>
</dbReference>
<keyword evidence="3" id="KW-0540">Nuclease</keyword>
<evidence type="ECO:0000313" key="8">
    <source>
        <dbReference type="EMBL" id="BAL42524.1"/>
    </source>
</evidence>
<dbReference type="SUPFAM" id="SSF54786">
    <property type="entry name" value="YcfA/nrd intein domain"/>
    <property type="match status" value="1"/>
</dbReference>
<keyword evidence="2" id="KW-1277">Toxin-antitoxin system</keyword>
<evidence type="ECO:0000256" key="4">
    <source>
        <dbReference type="ARBA" id="ARBA00022759"/>
    </source>
</evidence>
<evidence type="ECO:0000256" key="3">
    <source>
        <dbReference type="ARBA" id="ARBA00022722"/>
    </source>
</evidence>
<comment type="similarity">
    <text evidence="1">Belongs to the HicA mRNA interferase family.</text>
</comment>
<dbReference type="InterPro" id="IPR012933">
    <property type="entry name" value="HicA_mRNA_interferase"/>
</dbReference>
<organism evidence="8">
    <name type="scientific">Thermus thermophilus (strain ATCC 27634 / DSM 579 / HB8)</name>
    <dbReference type="NCBI Taxonomy" id="300852"/>
    <lineage>
        <taxon>Bacteria</taxon>
        <taxon>Thermotogati</taxon>
        <taxon>Deinococcota</taxon>
        <taxon>Deinococci</taxon>
        <taxon>Thermales</taxon>
        <taxon>Thermaceae</taxon>
        <taxon>Thermus</taxon>
    </lineage>
</organism>
<evidence type="ECO:0000256" key="1">
    <source>
        <dbReference type="ARBA" id="ARBA00006620"/>
    </source>
</evidence>
<dbReference type="Gene3D" id="3.30.920.30">
    <property type="entry name" value="Hypothetical protein"/>
    <property type="match status" value="1"/>
</dbReference>
<keyword evidence="7" id="KW-0346">Stress response</keyword>
<keyword evidence="6" id="KW-0694">RNA-binding</keyword>
<dbReference type="InterPro" id="IPR038570">
    <property type="entry name" value="HicA_sf"/>
</dbReference>
<sequence>MSRKRKLLEKLKALPPEMSYEEVERVLGWFGFSCVRSGGSHHQFRHPSGRMLTVPKRGGQVVTRTYLKQVISALEDVTGKDLGELLEEV</sequence>
<accession>G9MB62</accession>